<dbReference type="EMBL" id="BMDH01000001">
    <property type="protein sequence ID" value="GGI13556.1"/>
    <property type="molecule type" value="Genomic_DNA"/>
</dbReference>
<evidence type="ECO:0000256" key="7">
    <source>
        <dbReference type="ARBA" id="ARBA00023141"/>
    </source>
</evidence>
<keyword evidence="5 11" id="KW-0028">Amino-acid biosynthesis</keyword>
<dbReference type="Proteomes" id="UP000619536">
    <property type="component" value="Unassembled WGS sequence"/>
</dbReference>
<comment type="pathway">
    <text evidence="10">Metabolic intermediate biosynthesis; chorismate biosynthesis; chorismate from D-erythrose 4-phosphate and phosphoenolpyruvate: step 5/7.</text>
</comment>
<dbReference type="RefSeq" id="WP_188354786.1">
    <property type="nucleotide sequence ID" value="NZ_BMDH01000001.1"/>
</dbReference>
<dbReference type="InterPro" id="IPR050071">
    <property type="entry name" value="Dehydroquinate_synthase"/>
</dbReference>
<keyword evidence="15" id="KW-1185">Reference proteome</keyword>
<keyword evidence="6 11" id="KW-0520">NAD</keyword>
<dbReference type="AlphaFoldDB" id="A0A8J3AMV2"/>
<evidence type="ECO:0000256" key="9">
    <source>
        <dbReference type="ARBA" id="ARBA00023268"/>
    </source>
</evidence>
<dbReference type="NCBIfam" id="TIGR01357">
    <property type="entry name" value="aroB"/>
    <property type="match status" value="1"/>
</dbReference>
<dbReference type="InterPro" id="IPR031322">
    <property type="entry name" value="Shikimate/glucono_kinase"/>
</dbReference>
<feature type="binding site" evidence="10">
    <location>
        <begin position="16"/>
        <end position="21"/>
    </location>
    <ligand>
        <name>ATP</name>
        <dbReference type="ChEBI" id="CHEBI:30616"/>
    </ligand>
</feature>
<evidence type="ECO:0000259" key="12">
    <source>
        <dbReference type="Pfam" id="PF01761"/>
    </source>
</evidence>
<evidence type="ECO:0000313" key="15">
    <source>
        <dbReference type="Proteomes" id="UP000619536"/>
    </source>
</evidence>
<feature type="binding site" evidence="11">
    <location>
        <position position="325"/>
    </location>
    <ligand>
        <name>NAD(+)</name>
        <dbReference type="ChEBI" id="CHEBI:57540"/>
    </ligand>
</feature>
<comment type="subcellular location">
    <subcellularLocation>
        <location evidence="11">Cytoplasm</location>
    </subcellularLocation>
</comment>
<dbReference type="GO" id="GO:0009423">
    <property type="term" value="P:chorismate biosynthetic process"/>
    <property type="evidence" value="ECO:0007669"/>
    <property type="project" value="UniProtKB-UniRule"/>
</dbReference>
<dbReference type="NCBIfam" id="NF010627">
    <property type="entry name" value="PRK14021.1"/>
    <property type="match status" value="1"/>
</dbReference>
<feature type="binding site" evidence="11">
    <location>
        <position position="429"/>
    </location>
    <ligand>
        <name>Zn(2+)</name>
        <dbReference type="ChEBI" id="CHEBI:29105"/>
    </ligand>
</feature>
<name>A0A8J3AMV2_9BIFI</name>
<keyword evidence="10" id="KW-0808">Transferase</keyword>
<feature type="binding site" evidence="11">
    <location>
        <position position="445"/>
    </location>
    <ligand>
        <name>Zn(2+)</name>
        <dbReference type="ChEBI" id="CHEBI:29105"/>
    </ligand>
</feature>
<evidence type="ECO:0000256" key="8">
    <source>
        <dbReference type="ARBA" id="ARBA00023239"/>
    </source>
</evidence>
<comment type="cofactor">
    <cofactor evidence="11">
        <name>Co(2+)</name>
        <dbReference type="ChEBI" id="CHEBI:48828"/>
    </cofactor>
    <cofactor evidence="11">
        <name>Zn(2+)</name>
        <dbReference type="ChEBI" id="CHEBI:29105"/>
    </cofactor>
    <text evidence="11">Binds 1 divalent metal cation per subunit. Can use either Co(2+) or Zn(2+).</text>
</comment>
<evidence type="ECO:0000256" key="6">
    <source>
        <dbReference type="ARBA" id="ARBA00023027"/>
    </source>
</evidence>
<feature type="binding site" evidence="11">
    <location>
        <begin position="303"/>
        <end position="304"/>
    </location>
    <ligand>
        <name>NAD(+)</name>
        <dbReference type="ChEBI" id="CHEBI:57540"/>
    </ligand>
</feature>
<proteinExistence type="inferred from homology"/>
<comment type="function">
    <text evidence="11">Catalyzes the conversion of 3-deoxy-D-arabino-heptulosonate 7-phosphate (DAHP) to dehydroquinate (DHQ).</text>
</comment>
<comment type="cofactor">
    <cofactor evidence="2 11">
        <name>NAD(+)</name>
        <dbReference type="ChEBI" id="CHEBI:57540"/>
    </cofactor>
</comment>
<comment type="caution">
    <text evidence="14">The sequence shown here is derived from an EMBL/GenBank/DDBJ whole genome shotgun (WGS) entry which is preliminary data.</text>
</comment>
<dbReference type="Pfam" id="PF24621">
    <property type="entry name" value="DHQS_C"/>
    <property type="match status" value="1"/>
</dbReference>
<dbReference type="Gene3D" id="3.40.50.1970">
    <property type="match status" value="1"/>
</dbReference>
<dbReference type="Pfam" id="PF01202">
    <property type="entry name" value="SKI"/>
    <property type="match status" value="1"/>
</dbReference>
<keyword evidence="11" id="KW-0479">Metal-binding</keyword>
<keyword evidence="10" id="KW-0067">ATP-binding</keyword>
<comment type="similarity">
    <text evidence="10">Belongs to the shikimate kinase family.</text>
</comment>
<dbReference type="Gene3D" id="1.20.1090.10">
    <property type="entry name" value="Dehydroquinate synthase-like - alpha domain"/>
    <property type="match status" value="1"/>
</dbReference>
<dbReference type="GO" id="GO:0005737">
    <property type="term" value="C:cytoplasm"/>
    <property type="evidence" value="ECO:0007669"/>
    <property type="project" value="UniProtKB-SubCell"/>
</dbReference>
<feature type="domain" description="3-dehydroquinate synthase N-terminal" evidence="12">
    <location>
        <begin position="241"/>
        <end position="352"/>
    </location>
</feature>
<evidence type="ECO:0000256" key="10">
    <source>
        <dbReference type="HAMAP-Rule" id="MF_00109"/>
    </source>
</evidence>
<evidence type="ECO:0000256" key="1">
    <source>
        <dbReference type="ARBA" id="ARBA00001393"/>
    </source>
</evidence>
<dbReference type="PANTHER" id="PTHR43622">
    <property type="entry name" value="3-DEHYDROQUINATE SYNTHASE"/>
    <property type="match status" value="1"/>
</dbReference>
<feature type="domain" description="3-dehydroquinate synthase C-terminal" evidence="13">
    <location>
        <begin position="355"/>
        <end position="505"/>
    </location>
</feature>
<gene>
    <name evidence="11 14" type="primary">aroB</name>
    <name evidence="10" type="synonym">aroK</name>
    <name evidence="14" type="ORF">GCM10007377_06550</name>
</gene>
<comment type="catalytic activity">
    <reaction evidence="10">
        <text>shikimate + ATP = 3-phosphoshikimate + ADP + H(+)</text>
        <dbReference type="Rhea" id="RHEA:13121"/>
        <dbReference type="ChEBI" id="CHEBI:15378"/>
        <dbReference type="ChEBI" id="CHEBI:30616"/>
        <dbReference type="ChEBI" id="CHEBI:36208"/>
        <dbReference type="ChEBI" id="CHEBI:145989"/>
        <dbReference type="ChEBI" id="CHEBI:456216"/>
        <dbReference type="EC" id="2.7.1.71"/>
    </reaction>
</comment>
<dbReference type="CDD" id="cd08195">
    <property type="entry name" value="DHQS"/>
    <property type="match status" value="1"/>
</dbReference>
<keyword evidence="4 11" id="KW-0963">Cytoplasm</keyword>
<dbReference type="SUPFAM" id="SSF52540">
    <property type="entry name" value="P-loop containing nucleoside triphosphate hydrolases"/>
    <property type="match status" value="1"/>
</dbReference>
<keyword evidence="11" id="KW-0170">Cobalt</keyword>
<evidence type="ECO:0000256" key="3">
    <source>
        <dbReference type="ARBA" id="ARBA00004661"/>
    </source>
</evidence>
<dbReference type="GO" id="GO:0003856">
    <property type="term" value="F:3-dehydroquinate synthase activity"/>
    <property type="evidence" value="ECO:0007669"/>
    <property type="project" value="UniProtKB-UniRule"/>
</dbReference>
<dbReference type="PANTHER" id="PTHR43622:SF7">
    <property type="entry name" value="3-DEHYDROQUINATE SYNTHASE, CHLOROPLASTIC"/>
    <property type="match status" value="1"/>
</dbReference>
<feature type="binding site" evidence="10">
    <location>
        <position position="62"/>
    </location>
    <ligand>
        <name>substrate</name>
    </ligand>
</feature>
<feature type="binding site" evidence="10">
    <location>
        <position position="126"/>
    </location>
    <ligand>
        <name>ATP</name>
        <dbReference type="ChEBI" id="CHEBI:30616"/>
    </ligand>
</feature>
<dbReference type="GO" id="GO:0004765">
    <property type="term" value="F:shikimate kinase activity"/>
    <property type="evidence" value="ECO:0007669"/>
    <property type="project" value="UniProtKB-UniRule"/>
</dbReference>
<dbReference type="GO" id="GO:0008652">
    <property type="term" value="P:amino acid biosynthetic process"/>
    <property type="evidence" value="ECO:0007669"/>
    <property type="project" value="UniProtKB-KW"/>
</dbReference>
<dbReference type="InterPro" id="IPR056179">
    <property type="entry name" value="DHQS_C"/>
</dbReference>
<dbReference type="InterPro" id="IPR027417">
    <property type="entry name" value="P-loop_NTPase"/>
</dbReference>
<feature type="binding site" evidence="10">
    <location>
        <position position="84"/>
    </location>
    <ligand>
        <name>substrate</name>
    </ligand>
</feature>
<dbReference type="HAMAP" id="MF_00109">
    <property type="entry name" value="Shikimate_kinase"/>
    <property type="match status" value="1"/>
</dbReference>
<feature type="binding site" evidence="11">
    <location>
        <position position="358"/>
    </location>
    <ligand>
        <name>Zn(2+)</name>
        <dbReference type="ChEBI" id="CHEBI:29105"/>
    </ligand>
</feature>
<dbReference type="Pfam" id="PF01761">
    <property type="entry name" value="DHQ_synthase"/>
    <property type="match status" value="1"/>
</dbReference>
<evidence type="ECO:0000256" key="2">
    <source>
        <dbReference type="ARBA" id="ARBA00001911"/>
    </source>
</evidence>
<evidence type="ECO:0000256" key="5">
    <source>
        <dbReference type="ARBA" id="ARBA00022605"/>
    </source>
</evidence>
<dbReference type="PRINTS" id="PR01100">
    <property type="entry name" value="SHIKIMTKNASE"/>
</dbReference>
<accession>A0A8J3AMV2</accession>
<feature type="binding site" evidence="11">
    <location>
        <begin position="279"/>
        <end position="283"/>
    </location>
    <ligand>
        <name>NAD(+)</name>
        <dbReference type="ChEBI" id="CHEBI:57540"/>
    </ligand>
</feature>
<evidence type="ECO:0000256" key="11">
    <source>
        <dbReference type="HAMAP-Rule" id="MF_00110"/>
    </source>
</evidence>
<feature type="binding site" evidence="10">
    <location>
        <position position="20"/>
    </location>
    <ligand>
        <name>Mg(2+)</name>
        <dbReference type="ChEBI" id="CHEBI:18420"/>
    </ligand>
</feature>
<organism evidence="14 15">
    <name type="scientific">Galliscardovia ingluviei</name>
    <dbReference type="NCBI Taxonomy" id="1769422"/>
    <lineage>
        <taxon>Bacteria</taxon>
        <taxon>Bacillati</taxon>
        <taxon>Actinomycetota</taxon>
        <taxon>Actinomycetes</taxon>
        <taxon>Bifidobacteriales</taxon>
        <taxon>Bifidobacteriaceae</taxon>
        <taxon>Galliscardovia</taxon>
    </lineage>
</organism>
<dbReference type="GO" id="GO:0000287">
    <property type="term" value="F:magnesium ion binding"/>
    <property type="evidence" value="ECO:0007669"/>
    <property type="project" value="UniProtKB-UniRule"/>
</dbReference>
<keyword evidence="11" id="KW-0547">Nucleotide-binding</keyword>
<comment type="pathway">
    <text evidence="3 11">Metabolic intermediate biosynthesis; chorismate biosynthesis; chorismate from D-erythrose 4-phosphate and phosphoenolpyruvate: step 2/7.</text>
</comment>
<dbReference type="InterPro" id="IPR016037">
    <property type="entry name" value="DHQ_synth_AroB"/>
</dbReference>
<dbReference type="InterPro" id="IPR000623">
    <property type="entry name" value="Shikimate_kinase/TSH1"/>
</dbReference>
<feature type="binding site" evidence="11">
    <location>
        <position position="316"/>
    </location>
    <ligand>
        <name>NAD(+)</name>
        <dbReference type="ChEBI" id="CHEBI:57540"/>
    </ligand>
</feature>
<dbReference type="EC" id="2.7.1.71" evidence="10"/>
<evidence type="ECO:0000313" key="14">
    <source>
        <dbReference type="EMBL" id="GGI13556.1"/>
    </source>
</evidence>
<keyword evidence="10 14" id="KW-0418">Kinase</keyword>
<dbReference type="Gene3D" id="3.40.50.300">
    <property type="entry name" value="P-loop containing nucleotide triphosphate hydrolases"/>
    <property type="match status" value="1"/>
</dbReference>
<keyword evidence="11" id="KW-0862">Zinc</keyword>
<evidence type="ECO:0000259" key="13">
    <source>
        <dbReference type="Pfam" id="PF24621"/>
    </source>
</evidence>
<dbReference type="CDD" id="cd00464">
    <property type="entry name" value="SK"/>
    <property type="match status" value="1"/>
</dbReference>
<evidence type="ECO:0000256" key="4">
    <source>
        <dbReference type="ARBA" id="ARBA00022490"/>
    </source>
</evidence>
<reference evidence="14" key="1">
    <citation type="journal article" date="2014" name="Int. J. Syst. Evol. Microbiol.">
        <title>Complete genome sequence of Corynebacterium casei LMG S-19264T (=DSM 44701T), isolated from a smear-ripened cheese.</title>
        <authorList>
            <consortium name="US DOE Joint Genome Institute (JGI-PGF)"/>
            <person name="Walter F."/>
            <person name="Albersmeier A."/>
            <person name="Kalinowski J."/>
            <person name="Ruckert C."/>
        </authorList>
    </citation>
    <scope>NUCLEOTIDE SEQUENCE</scope>
    <source>
        <strain evidence="14">CCM 8606</strain>
    </source>
</reference>
<dbReference type="InterPro" id="IPR030960">
    <property type="entry name" value="DHQS/DOIS_N"/>
</dbReference>
<dbReference type="SUPFAM" id="SSF56796">
    <property type="entry name" value="Dehydroquinate synthase-like"/>
    <property type="match status" value="1"/>
</dbReference>
<comment type="caution">
    <text evidence="11">Lacks conserved residue(s) required for the propagation of feature annotation.</text>
</comment>
<dbReference type="HAMAP" id="MF_00110">
    <property type="entry name" value="DHQ_synthase"/>
    <property type="match status" value="1"/>
</dbReference>
<protein>
    <recommendedName>
        <fullName evidence="10 11">Multifunctional fusion protein</fullName>
    </recommendedName>
    <domain>
        <recommendedName>
            <fullName evidence="10">Shikimate kinase</fullName>
            <shortName evidence="10">SK</shortName>
            <ecNumber evidence="10">2.7.1.71</ecNumber>
        </recommendedName>
    </domain>
    <domain>
        <recommendedName>
            <fullName evidence="11">3-dehydroquinate synthase</fullName>
            <shortName evidence="11">DHQS</shortName>
            <ecNumber evidence="11">4.2.3.4</ecNumber>
        </recommendedName>
    </domain>
</protein>
<comment type="function">
    <text evidence="10">Catalyzes the specific phosphorylation of the 3-hydroxyl group of shikimic acid using ATP as a cosubstrate.</text>
</comment>
<feature type="binding site" evidence="11">
    <location>
        <begin position="245"/>
        <end position="250"/>
    </location>
    <ligand>
        <name>NAD(+)</name>
        <dbReference type="ChEBI" id="CHEBI:57540"/>
    </ligand>
</feature>
<dbReference type="UniPathway" id="UPA00053">
    <property type="reaction ID" value="UER00085"/>
</dbReference>
<dbReference type="GO" id="GO:0009073">
    <property type="term" value="P:aromatic amino acid family biosynthetic process"/>
    <property type="evidence" value="ECO:0007669"/>
    <property type="project" value="UniProtKB-KW"/>
</dbReference>
<comment type="cofactor">
    <cofactor evidence="10">
        <name>Mg(2+)</name>
        <dbReference type="ChEBI" id="CHEBI:18420"/>
    </cofactor>
    <text evidence="10">Binds 1 Mg(2+) ion per subunit.</text>
</comment>
<keyword evidence="9" id="KW-0511">Multifunctional enzyme</keyword>
<comment type="catalytic activity">
    <reaction evidence="1 11">
        <text>7-phospho-2-dehydro-3-deoxy-D-arabino-heptonate = 3-dehydroquinate + phosphate</text>
        <dbReference type="Rhea" id="RHEA:21968"/>
        <dbReference type="ChEBI" id="CHEBI:32364"/>
        <dbReference type="ChEBI" id="CHEBI:43474"/>
        <dbReference type="ChEBI" id="CHEBI:58394"/>
        <dbReference type="EC" id="4.2.3.4"/>
    </reaction>
</comment>
<comment type="subunit">
    <text evidence="10">Monomer.</text>
</comment>
<dbReference type="EC" id="4.2.3.4" evidence="11"/>
<dbReference type="GO" id="GO:0005524">
    <property type="term" value="F:ATP binding"/>
    <property type="evidence" value="ECO:0007669"/>
    <property type="project" value="UniProtKB-UniRule"/>
</dbReference>
<reference evidence="14" key="2">
    <citation type="submission" date="2020-09" db="EMBL/GenBank/DDBJ databases">
        <authorList>
            <person name="Sun Q."/>
            <person name="Sedlacek I."/>
        </authorList>
    </citation>
    <scope>NUCLEOTIDE SEQUENCE</scope>
    <source>
        <strain evidence="14">CCM 8606</strain>
    </source>
</reference>
<keyword evidence="7 11" id="KW-0057">Aromatic amino acid biosynthesis</keyword>
<sequence>MCSSAAPCAVIIGMMGAGKTRVGREVAHLMDIPFVDADIAIEHQIGMTIPEFFEQFGEPEFRRIEADVIEHTLATHPGVFSLGGGAPMTERVQQLLETYKAQGGKVLYLMAAPEEAMERARRGGGRPMLNGDADARWMALYEQRDPVFRQVANVLVSTHGLTPTIAAKKVQHMIDQRIVHVSSAGAQPYDVCIGDGVLTSLEHMLGKQPVRVALIHTQPVQRHSDRVRTLLRKAGYQVSDITIPDAEAGKTVQVADGVWRRLGDDGFTRSDAIVGVGGGAATDVAGFIAATWMRGIRYVNCPTSLLAMVDASTGGKTGINTAAGKNLVGSFYMPSGVLADTSTLISLPNDIFIEGLGEVAKSGFIMDAEILHILQNHADQLRQWQPETSLEELQPVVCELIERTVRVKVHHVNADFTEQGLREFLNYGHTLAHAIEALEHFSWRHGNAVAVGMVYAAELAHLLGMIDQDLVDMHRSLLTSLGLPISWKHDNFDDVLALMHKDKKARGNMLRFVLIDGIGSVQHVENPPADAVAEAFKKIQA</sequence>
<feature type="binding site" evidence="10">
    <location>
        <position position="38"/>
    </location>
    <ligand>
        <name>substrate</name>
    </ligand>
</feature>
<comment type="similarity">
    <text evidence="11">Belongs to the sugar phosphate cyclases superfamily. Dehydroquinate synthase family.</text>
</comment>
<keyword evidence="8 11" id="KW-0456">Lyase</keyword>
<keyword evidence="10" id="KW-0460">Magnesium</keyword>
<feature type="binding site" evidence="10">
    <location>
        <position position="144"/>
    </location>
    <ligand>
        <name>substrate</name>
    </ligand>
</feature>